<dbReference type="Proteomes" id="UP001428774">
    <property type="component" value="Unassembled WGS sequence"/>
</dbReference>
<proteinExistence type="predicted"/>
<organism evidence="2 3">
    <name type="scientific">Ponticoccus litoralis</name>
    <dbReference type="NCBI Taxonomy" id="422297"/>
    <lineage>
        <taxon>Bacteria</taxon>
        <taxon>Pseudomonadati</taxon>
        <taxon>Pseudomonadota</taxon>
        <taxon>Alphaproteobacteria</taxon>
        <taxon>Rhodobacterales</taxon>
        <taxon>Roseobacteraceae</taxon>
        <taxon>Ponticoccus</taxon>
    </lineage>
</organism>
<evidence type="ECO:0000313" key="2">
    <source>
        <dbReference type="EMBL" id="MEN9062547.1"/>
    </source>
</evidence>
<evidence type="ECO:0000256" key="1">
    <source>
        <dbReference type="SAM" id="MobiDB-lite"/>
    </source>
</evidence>
<protein>
    <submittedName>
        <fullName evidence="2">Uncharacterized protein</fullName>
    </submittedName>
</protein>
<reference evidence="2 3" key="1">
    <citation type="submission" date="2024-05" db="EMBL/GenBank/DDBJ databases">
        <title>Genome sequence of Ponticoccus litoralis KCCM 90028.</title>
        <authorList>
            <person name="Kim J.M."/>
            <person name="Lee J.K."/>
            <person name="Choi B.J."/>
            <person name="Bayburt H."/>
            <person name="Baek J.H."/>
            <person name="Jeon C.O."/>
        </authorList>
    </citation>
    <scope>NUCLEOTIDE SEQUENCE [LARGE SCALE GENOMIC DNA]</scope>
    <source>
        <strain evidence="2 3">KCCM 90028</strain>
    </source>
</reference>
<feature type="region of interest" description="Disordered" evidence="1">
    <location>
        <begin position="62"/>
        <end position="81"/>
    </location>
</feature>
<dbReference type="EMBL" id="JBDNCH010000002">
    <property type="protein sequence ID" value="MEN9062547.1"/>
    <property type="molecule type" value="Genomic_DNA"/>
</dbReference>
<sequence>MIAQEGDALADRIEFAFQGEHPFAVAAVRQRIGLGDVAHAHVERPVRVFQRHDAGIGRQVVAQQHRQHGHPDLDRLTGIGI</sequence>
<comment type="caution">
    <text evidence="2">The sequence shown here is derived from an EMBL/GenBank/DDBJ whole genome shotgun (WGS) entry which is preliminary data.</text>
</comment>
<dbReference type="AlphaFoldDB" id="A0AAW9SPV6"/>
<gene>
    <name evidence="2" type="ORF">ABFB10_17715</name>
</gene>
<accession>A0AAW9SPV6</accession>
<keyword evidence="3" id="KW-1185">Reference proteome</keyword>
<evidence type="ECO:0000313" key="3">
    <source>
        <dbReference type="Proteomes" id="UP001428774"/>
    </source>
</evidence>
<dbReference type="RefSeq" id="WP_347167504.1">
    <property type="nucleotide sequence ID" value="NZ_JBDNCH010000002.1"/>
</dbReference>
<name>A0AAW9SPV6_9RHOB</name>